<comment type="caution">
    <text evidence="2">The sequence shown here is derived from an EMBL/GenBank/DDBJ whole genome shotgun (WGS) entry which is preliminary data.</text>
</comment>
<dbReference type="RefSeq" id="WP_201370218.1">
    <property type="nucleotide sequence ID" value="NZ_BNJG01000001.1"/>
</dbReference>
<evidence type="ECO:0000259" key="1">
    <source>
        <dbReference type="Pfam" id="PF01636"/>
    </source>
</evidence>
<protein>
    <recommendedName>
        <fullName evidence="1">Aminoglycoside phosphotransferase domain-containing protein</fullName>
    </recommendedName>
</protein>
<dbReference type="EMBL" id="BNJG01000001">
    <property type="protein sequence ID" value="GHO53381.1"/>
    <property type="molecule type" value="Genomic_DNA"/>
</dbReference>
<evidence type="ECO:0000313" key="3">
    <source>
        <dbReference type="Proteomes" id="UP000654345"/>
    </source>
</evidence>
<gene>
    <name evidence="2" type="ORF">KSB_18560</name>
</gene>
<dbReference type="Proteomes" id="UP000654345">
    <property type="component" value="Unassembled WGS sequence"/>
</dbReference>
<sequence>MSRTGVEEKLPWREVPKAVRQQVDSALGSPVTRATRVWGGYGPTPTYRLVLEDGRRAFLKGTYQESNTFMKNALRSEERVYQDLAPVLDRWMPRLYAAIHYADWHVLILEDLGPQSVPPWTPGKARAITQALANYHKALLGTQPPAWLSQPHEVLAQENWAQAAQESQDFQTIAAFAGAEASQALAWLQKISPTIESALKQPALTEGPYAILHGDLRSDNLRFNQGRLYLFDWPSIQLGRPEWDIAAFAQSVAVENGPSPEQVIKWYGEQFPLRTEAIEGALAWWLTFFARRAWQPEIPGLPRLRRFQRQQLGILIFWAARHWSFPSPKWARLLLE</sequence>
<evidence type="ECO:0000313" key="2">
    <source>
        <dbReference type="EMBL" id="GHO53381.1"/>
    </source>
</evidence>
<organism evidence="2 3">
    <name type="scientific">Ktedonobacter robiniae</name>
    <dbReference type="NCBI Taxonomy" id="2778365"/>
    <lineage>
        <taxon>Bacteria</taxon>
        <taxon>Bacillati</taxon>
        <taxon>Chloroflexota</taxon>
        <taxon>Ktedonobacteria</taxon>
        <taxon>Ktedonobacterales</taxon>
        <taxon>Ktedonobacteraceae</taxon>
        <taxon>Ktedonobacter</taxon>
    </lineage>
</organism>
<name>A0ABQ3UKX9_9CHLR</name>
<dbReference type="Gene3D" id="3.90.1200.10">
    <property type="match status" value="1"/>
</dbReference>
<accession>A0ABQ3UKX9</accession>
<feature type="domain" description="Aminoglycoside phosphotransferase" evidence="1">
    <location>
        <begin position="35"/>
        <end position="259"/>
    </location>
</feature>
<proteinExistence type="predicted"/>
<keyword evidence="3" id="KW-1185">Reference proteome</keyword>
<dbReference type="InterPro" id="IPR002575">
    <property type="entry name" value="Aminoglycoside_PTrfase"/>
</dbReference>
<dbReference type="Pfam" id="PF01636">
    <property type="entry name" value="APH"/>
    <property type="match status" value="1"/>
</dbReference>
<reference evidence="2 3" key="1">
    <citation type="journal article" date="2021" name="Int. J. Syst. Evol. Microbiol.">
        <title>Reticulibacter mediterranei gen. nov., sp. nov., within the new family Reticulibacteraceae fam. nov., and Ktedonospora formicarum gen. nov., sp. nov., Ktedonobacter robiniae sp. nov., Dictyobacter formicarum sp. nov. and Dictyobacter arantiisoli sp. nov., belonging to the class Ktedonobacteria.</title>
        <authorList>
            <person name="Yabe S."/>
            <person name="Zheng Y."/>
            <person name="Wang C.M."/>
            <person name="Sakai Y."/>
            <person name="Abe K."/>
            <person name="Yokota A."/>
            <person name="Donadio S."/>
            <person name="Cavaletti L."/>
            <person name="Monciardini P."/>
        </authorList>
    </citation>
    <scope>NUCLEOTIDE SEQUENCE [LARGE SCALE GENOMIC DNA]</scope>
    <source>
        <strain evidence="2 3">SOSP1-30</strain>
    </source>
</reference>
<dbReference type="SUPFAM" id="SSF56112">
    <property type="entry name" value="Protein kinase-like (PK-like)"/>
    <property type="match status" value="1"/>
</dbReference>
<dbReference type="InterPro" id="IPR011009">
    <property type="entry name" value="Kinase-like_dom_sf"/>
</dbReference>